<evidence type="ECO:0000313" key="3">
    <source>
        <dbReference type="Proteomes" id="UP000078561"/>
    </source>
</evidence>
<keyword evidence="3" id="KW-1185">Reference proteome</keyword>
<evidence type="ECO:0000313" key="2">
    <source>
        <dbReference type="EMBL" id="SAL95223.1"/>
    </source>
</evidence>
<dbReference type="EMBL" id="LT550270">
    <property type="protein sequence ID" value="SAL95223.1"/>
    <property type="molecule type" value="Genomic_DNA"/>
</dbReference>
<gene>
    <name evidence="2" type="primary">ABSGL_00541.1 scaffold 832</name>
</gene>
<protein>
    <submittedName>
        <fullName evidence="2">Uncharacterized protein</fullName>
    </submittedName>
</protein>
<feature type="compositionally biased region" description="Basic and acidic residues" evidence="1">
    <location>
        <begin position="39"/>
        <end position="50"/>
    </location>
</feature>
<proteinExistence type="predicted"/>
<name>A0A168KR19_ABSGL</name>
<dbReference type="Proteomes" id="UP000078561">
    <property type="component" value="Unassembled WGS sequence"/>
</dbReference>
<feature type="compositionally biased region" description="Basic and acidic residues" evidence="1">
    <location>
        <begin position="67"/>
        <end position="83"/>
    </location>
</feature>
<organism evidence="2">
    <name type="scientific">Absidia glauca</name>
    <name type="common">Pin mould</name>
    <dbReference type="NCBI Taxonomy" id="4829"/>
    <lineage>
        <taxon>Eukaryota</taxon>
        <taxon>Fungi</taxon>
        <taxon>Fungi incertae sedis</taxon>
        <taxon>Mucoromycota</taxon>
        <taxon>Mucoromycotina</taxon>
        <taxon>Mucoromycetes</taxon>
        <taxon>Mucorales</taxon>
        <taxon>Cunninghamellaceae</taxon>
        <taxon>Absidia</taxon>
    </lineage>
</organism>
<dbReference type="InParanoid" id="A0A168KR19"/>
<sequence length="241" mass="26515">MSLQNDLELLHLRESYMKNSNHSNMLSCVNSNSSTLSEDLGHDEDQHNDSPLHSVLKQWFGGNSTTSKEEGETRKETEGKERSVGSTTLPPLIHFSLGCAVERPGRIRRRSNSRVPTGISDEKATSAPDPDDLELTGFEIARPVLLVYHALSTSCNYLVPPRISGLYRISSPSASAETLAPIEHKDKDKNEMQEGVCAQTPTITGLPGAFRPVSNALMAKVHFLALPQRIMKSIYPTTMCP</sequence>
<dbReference type="AlphaFoldDB" id="A0A168KR19"/>
<feature type="region of interest" description="Disordered" evidence="1">
    <location>
        <begin position="106"/>
        <end position="130"/>
    </location>
</feature>
<accession>A0A168KR19</accession>
<feature type="region of interest" description="Disordered" evidence="1">
    <location>
        <begin position="29"/>
        <end position="88"/>
    </location>
</feature>
<evidence type="ECO:0000256" key="1">
    <source>
        <dbReference type="SAM" id="MobiDB-lite"/>
    </source>
</evidence>
<reference evidence="2" key="1">
    <citation type="submission" date="2016-04" db="EMBL/GenBank/DDBJ databases">
        <authorList>
            <person name="Evans L.H."/>
            <person name="Alamgir A."/>
            <person name="Owens N."/>
            <person name="Weber N.D."/>
            <person name="Virtaneva K."/>
            <person name="Barbian K."/>
            <person name="Babar A."/>
            <person name="Rosenke K."/>
        </authorList>
    </citation>
    <scope>NUCLEOTIDE SEQUENCE [LARGE SCALE GENOMIC DNA]</scope>
    <source>
        <strain evidence="2">CBS 101.48</strain>
    </source>
</reference>